<name>A0A4R3HZD1_PAULE</name>
<reference evidence="1 2" key="1">
    <citation type="submission" date="2019-03" db="EMBL/GenBank/DDBJ databases">
        <title>Genomic Encyclopedia of Type Strains, Phase IV (KMG-IV): sequencing the most valuable type-strain genomes for metagenomic binning, comparative biology and taxonomic classification.</title>
        <authorList>
            <person name="Goeker M."/>
        </authorList>
    </citation>
    <scope>NUCLEOTIDE SEQUENCE [LARGE SCALE GENOMIC DNA]</scope>
    <source>
        <strain evidence="1 2">DSM 7445</strain>
    </source>
</reference>
<evidence type="ECO:0000313" key="1">
    <source>
        <dbReference type="EMBL" id="TCS38053.1"/>
    </source>
</evidence>
<keyword evidence="2" id="KW-1185">Reference proteome</keyword>
<dbReference type="Proteomes" id="UP000295382">
    <property type="component" value="Unassembled WGS sequence"/>
</dbReference>
<protein>
    <submittedName>
        <fullName evidence="1">Uncharacterized protein</fullName>
    </submittedName>
</protein>
<accession>A0A4R3HZD1</accession>
<dbReference type="AlphaFoldDB" id="A0A4R3HZD1"/>
<organism evidence="1 2">
    <name type="scientific">Paucimonas lemoignei</name>
    <name type="common">Pseudomonas lemoignei</name>
    <dbReference type="NCBI Taxonomy" id="29443"/>
    <lineage>
        <taxon>Bacteria</taxon>
        <taxon>Pseudomonadati</taxon>
        <taxon>Pseudomonadota</taxon>
        <taxon>Betaproteobacteria</taxon>
        <taxon>Burkholderiales</taxon>
        <taxon>Burkholderiaceae</taxon>
        <taxon>Paucimonas</taxon>
    </lineage>
</organism>
<gene>
    <name evidence="1" type="ORF">EDC30_103345</name>
</gene>
<comment type="caution">
    <text evidence="1">The sequence shown here is derived from an EMBL/GenBank/DDBJ whole genome shotgun (WGS) entry which is preliminary data.</text>
</comment>
<dbReference type="EMBL" id="SLZQ01000003">
    <property type="protein sequence ID" value="TCS38053.1"/>
    <property type="molecule type" value="Genomic_DNA"/>
</dbReference>
<sequence length="125" mass="13864">MSKVYIYVSDADINVSYAVIDLETLPAPTLNELVLSQPNQDIDIVDYLSSDQARAIRIVKNIYAHAIDKEAREFLLHLARFCGNAPASATGKSDWVMMISNEKANMVRVTPEHAAQAFKNVLGLQ</sequence>
<proteinExistence type="predicted"/>
<evidence type="ECO:0000313" key="2">
    <source>
        <dbReference type="Proteomes" id="UP000295382"/>
    </source>
</evidence>